<keyword evidence="3" id="KW-0963">Cytoplasm</keyword>
<dbReference type="AlphaFoldDB" id="A0A3P8VXZ1"/>
<accession>A0A3P8VXZ1</accession>
<keyword evidence="4" id="KW-0597">Phosphoprotein</keyword>
<protein>
    <recommendedName>
        <fullName evidence="11">Radial spoke head 3</fullName>
    </recommendedName>
</protein>
<dbReference type="Ensembl" id="ENSCSET00000018436.1">
    <property type="protein sequence ID" value="ENSCSEP00000018211.1"/>
    <property type="gene ID" value="ENSCSEG00000011688.1"/>
</dbReference>
<evidence type="ECO:0000256" key="5">
    <source>
        <dbReference type="ARBA" id="ARBA00022846"/>
    </source>
</evidence>
<dbReference type="GO" id="GO:0005929">
    <property type="term" value="C:cilium"/>
    <property type="evidence" value="ECO:0007669"/>
    <property type="project" value="TreeGrafter"/>
</dbReference>
<dbReference type="PANTHER" id="PTHR21648">
    <property type="entry name" value="FLAGELLAR RADIAL SPOKE PROTEIN 3"/>
    <property type="match status" value="1"/>
</dbReference>
<dbReference type="Pfam" id="PF06098">
    <property type="entry name" value="Radial_spoke_3"/>
    <property type="match status" value="1"/>
</dbReference>
<keyword evidence="10" id="KW-1185">Reference proteome</keyword>
<reference evidence="9 10" key="1">
    <citation type="journal article" date="2014" name="Nat. Genet.">
        <title>Whole-genome sequence of a flatfish provides insights into ZW sex chromosome evolution and adaptation to a benthic lifestyle.</title>
        <authorList>
            <person name="Chen S."/>
            <person name="Zhang G."/>
            <person name="Shao C."/>
            <person name="Huang Q."/>
            <person name="Liu G."/>
            <person name="Zhang P."/>
            <person name="Song W."/>
            <person name="An N."/>
            <person name="Chalopin D."/>
            <person name="Volff J.N."/>
            <person name="Hong Y."/>
            <person name="Li Q."/>
            <person name="Sha Z."/>
            <person name="Zhou H."/>
            <person name="Xie M."/>
            <person name="Yu Q."/>
            <person name="Liu Y."/>
            <person name="Xiang H."/>
            <person name="Wang N."/>
            <person name="Wu K."/>
            <person name="Yang C."/>
            <person name="Zhou Q."/>
            <person name="Liao X."/>
            <person name="Yang L."/>
            <person name="Hu Q."/>
            <person name="Zhang J."/>
            <person name="Meng L."/>
            <person name="Jin L."/>
            <person name="Tian Y."/>
            <person name="Lian J."/>
            <person name="Yang J."/>
            <person name="Miao G."/>
            <person name="Liu S."/>
            <person name="Liang Z."/>
            <person name="Yan F."/>
            <person name="Li Y."/>
            <person name="Sun B."/>
            <person name="Zhang H."/>
            <person name="Zhang J."/>
            <person name="Zhu Y."/>
            <person name="Du M."/>
            <person name="Zhao Y."/>
            <person name="Schartl M."/>
            <person name="Tang Q."/>
            <person name="Wang J."/>
        </authorList>
    </citation>
    <scope>NUCLEOTIDE SEQUENCE</scope>
</reference>
<evidence type="ECO:0000256" key="3">
    <source>
        <dbReference type="ARBA" id="ARBA00022490"/>
    </source>
</evidence>
<dbReference type="STRING" id="244447.ENSCSEP00000018211"/>
<evidence type="ECO:0000256" key="6">
    <source>
        <dbReference type="ARBA" id="ARBA00023069"/>
    </source>
</evidence>
<organism evidence="9 10">
    <name type="scientific">Cynoglossus semilaevis</name>
    <name type="common">Tongue sole</name>
    <dbReference type="NCBI Taxonomy" id="244447"/>
    <lineage>
        <taxon>Eukaryota</taxon>
        <taxon>Metazoa</taxon>
        <taxon>Chordata</taxon>
        <taxon>Craniata</taxon>
        <taxon>Vertebrata</taxon>
        <taxon>Euteleostomi</taxon>
        <taxon>Actinopterygii</taxon>
        <taxon>Neopterygii</taxon>
        <taxon>Teleostei</taxon>
        <taxon>Neoteleostei</taxon>
        <taxon>Acanthomorphata</taxon>
        <taxon>Carangaria</taxon>
        <taxon>Pleuronectiformes</taxon>
        <taxon>Pleuronectoidei</taxon>
        <taxon>Cynoglossidae</taxon>
        <taxon>Cynoglossinae</taxon>
        <taxon>Cynoglossus</taxon>
    </lineage>
</organism>
<keyword evidence="6" id="KW-0969">Cilium</keyword>
<dbReference type="InParanoid" id="A0A3P8VXZ1"/>
<evidence type="ECO:0000313" key="10">
    <source>
        <dbReference type="Proteomes" id="UP000265120"/>
    </source>
</evidence>
<comment type="subcellular location">
    <subcellularLocation>
        <location evidence="1">Cytoplasm</location>
        <location evidence="1">Cytoskeleton</location>
        <location evidence="1">Flagellum axoneme</location>
    </subcellularLocation>
</comment>
<keyword evidence="7" id="KW-0206">Cytoskeleton</keyword>
<evidence type="ECO:0000256" key="4">
    <source>
        <dbReference type="ARBA" id="ARBA00022553"/>
    </source>
</evidence>
<proteinExistence type="inferred from homology"/>
<comment type="similarity">
    <text evidence="2">Belongs to the flagellar radial spoke RSP3 family.</text>
</comment>
<evidence type="ECO:0000256" key="2">
    <source>
        <dbReference type="ARBA" id="ARBA00006737"/>
    </source>
</evidence>
<keyword evidence="8" id="KW-0966">Cell projection</keyword>
<reference evidence="9" key="3">
    <citation type="submission" date="2025-09" db="UniProtKB">
        <authorList>
            <consortium name="Ensembl"/>
        </authorList>
    </citation>
    <scope>IDENTIFICATION</scope>
</reference>
<name>A0A3P8VXZ1_CYNSE</name>
<sequence length="353" mass="40646">DGGPEPRVATASSHTGVYTVSNQPISKEIVFRNPHELTHSKFKNIMYDYRVLAGNSSSESPTPTKYKYVRLRLKPEVHKRAVARREAREQQVRYLKIPDPLKPRPYVEVETDPHLLEWCVIVEDEDVDSQTDTYRPKSPSPPLIPAKTGKDFEAQSELFDFDFEVQPVVAVITCKTIEQSLMEVMEEEELACLRAQQKAFLNRQAGEAAKVRRLQERDRCFREAKGQTVAQQRELLDREQEAADKIAARAYTLQYLGDLCPMAFGWLTTNGYFYDPVEREMETNLFPWLMARVNENLERRYLARLMLDTVIYRVSACDPADFDACAPSCRILDTIRPRPDRSAYPPALGPRWP</sequence>
<dbReference type="Proteomes" id="UP000265120">
    <property type="component" value="Chromosome 13"/>
</dbReference>
<evidence type="ECO:0000256" key="7">
    <source>
        <dbReference type="ARBA" id="ARBA00023212"/>
    </source>
</evidence>
<reference evidence="9" key="2">
    <citation type="submission" date="2025-08" db="UniProtKB">
        <authorList>
            <consortium name="Ensembl"/>
        </authorList>
    </citation>
    <scope>IDENTIFICATION</scope>
</reference>
<dbReference type="InterPro" id="IPR009290">
    <property type="entry name" value="Radial_spoke_3"/>
</dbReference>
<evidence type="ECO:0008006" key="11">
    <source>
        <dbReference type="Google" id="ProtNLM"/>
    </source>
</evidence>
<evidence type="ECO:0000256" key="1">
    <source>
        <dbReference type="ARBA" id="ARBA00004611"/>
    </source>
</evidence>
<evidence type="ECO:0000313" key="9">
    <source>
        <dbReference type="Ensembl" id="ENSCSEP00000018211.1"/>
    </source>
</evidence>
<evidence type="ECO:0000256" key="8">
    <source>
        <dbReference type="ARBA" id="ARBA00023273"/>
    </source>
</evidence>
<keyword evidence="5" id="KW-0282">Flagellum</keyword>
<dbReference type="PANTHER" id="PTHR21648:SF0">
    <property type="entry name" value="RADIAL SPOKE HEAD PROTEIN 3 HOMOLOG"/>
    <property type="match status" value="1"/>
</dbReference>
<dbReference type="GeneTree" id="ENSGT00390000004172"/>